<proteinExistence type="predicted"/>
<comment type="caution">
    <text evidence="1">The sequence shown here is derived from an EMBL/GenBank/DDBJ whole genome shotgun (WGS) entry which is preliminary data.</text>
</comment>
<name>A0A9X0CXZ6_9CNID</name>
<dbReference type="Proteomes" id="UP001163046">
    <property type="component" value="Unassembled WGS sequence"/>
</dbReference>
<keyword evidence="2" id="KW-1185">Reference proteome</keyword>
<organism evidence="1 2">
    <name type="scientific">Desmophyllum pertusum</name>
    <dbReference type="NCBI Taxonomy" id="174260"/>
    <lineage>
        <taxon>Eukaryota</taxon>
        <taxon>Metazoa</taxon>
        <taxon>Cnidaria</taxon>
        <taxon>Anthozoa</taxon>
        <taxon>Hexacorallia</taxon>
        <taxon>Scleractinia</taxon>
        <taxon>Caryophylliina</taxon>
        <taxon>Caryophylliidae</taxon>
        <taxon>Desmophyllum</taxon>
    </lineage>
</organism>
<protein>
    <submittedName>
        <fullName evidence="1">Uncharacterized protein</fullName>
    </submittedName>
</protein>
<dbReference type="AlphaFoldDB" id="A0A9X0CXZ6"/>
<evidence type="ECO:0000313" key="1">
    <source>
        <dbReference type="EMBL" id="KAJ7378493.1"/>
    </source>
</evidence>
<evidence type="ECO:0000313" key="2">
    <source>
        <dbReference type="Proteomes" id="UP001163046"/>
    </source>
</evidence>
<dbReference type="EMBL" id="MU826366">
    <property type="protein sequence ID" value="KAJ7378493.1"/>
    <property type="molecule type" value="Genomic_DNA"/>
</dbReference>
<gene>
    <name evidence="1" type="ORF">OS493_023029</name>
</gene>
<sequence>MDKERFTHFRSEFVQFVELIKKGNDIDAVLANFLRGYPELMAEFVLPDLVNVSMPGIAMEEGSVIEEESPKVKKGNRKPKNMEDIMRRLMESVKEQKTWKDYTDIKLNIANEETCLKTLKTLNEAEADARKRIIYFSCLKGQVFQRLREISGKKMSQLLKVTDYSQAHAYFLIKLHNLALEYNKLMYSNLPLRFFSINWQEIVSICKSNEIYFK</sequence>
<reference evidence="1" key="1">
    <citation type="submission" date="2023-01" db="EMBL/GenBank/DDBJ databases">
        <title>Genome assembly of the deep-sea coral Lophelia pertusa.</title>
        <authorList>
            <person name="Herrera S."/>
            <person name="Cordes E."/>
        </authorList>
    </citation>
    <scope>NUCLEOTIDE SEQUENCE</scope>
    <source>
        <strain evidence="1">USNM1676648</strain>
        <tissue evidence="1">Polyp</tissue>
    </source>
</reference>
<accession>A0A9X0CXZ6</accession>